<dbReference type="InterPro" id="IPR010989">
    <property type="entry name" value="SNARE"/>
</dbReference>
<feature type="domain" description="Syntaxin N-terminal" evidence="3">
    <location>
        <begin position="62"/>
        <end position="166"/>
    </location>
</feature>
<protein>
    <submittedName>
        <fullName evidence="4">Syntaxin, putative</fullName>
    </submittedName>
</protein>
<dbReference type="GO" id="GO:0016192">
    <property type="term" value="P:vesicle-mediated transport"/>
    <property type="evidence" value="ECO:0007669"/>
    <property type="project" value="InterPro"/>
</dbReference>
<dbReference type="GO" id="GO:0016020">
    <property type="term" value="C:membrane"/>
    <property type="evidence" value="ECO:0007669"/>
    <property type="project" value="InterPro"/>
</dbReference>
<evidence type="ECO:0000259" key="3">
    <source>
        <dbReference type="Pfam" id="PF00804"/>
    </source>
</evidence>
<dbReference type="EMBL" id="HG724754">
    <property type="protein sequence ID" value="CDJ67728.1"/>
    <property type="molecule type" value="Genomic_DNA"/>
</dbReference>
<feature type="transmembrane region" description="Helical" evidence="2">
    <location>
        <begin position="193"/>
        <end position="216"/>
    </location>
</feature>
<dbReference type="InterPro" id="IPR006011">
    <property type="entry name" value="Syntaxin_N"/>
</dbReference>
<gene>
    <name evidence="4" type="ORF">ENH_00040320</name>
</gene>
<sequence>MKRKGAGNTPALVNSLLTSLCNISPFFRGAGNTPALVNSLLTSLCNISPFFRGLGADVSHELHKVMAAAMTLMQKSKRAIEGLGFENTKLADNEKGFCASELRIRKNLQQTLAAQLQQQLQLLQLRQAEYRLQVRKKAVRQVKLVYPEVPEEEVETLVDSGELTAMTAIKMRVSGVHAPSPAKCDRRHSRQRMFWITVILIIIAAIVLVPVFVTLLK</sequence>
<keyword evidence="1" id="KW-0175">Coiled coil</keyword>
<keyword evidence="5" id="KW-1185">Reference proteome</keyword>
<evidence type="ECO:0000313" key="4">
    <source>
        <dbReference type="EMBL" id="CDJ67728.1"/>
    </source>
</evidence>
<dbReference type="RefSeq" id="XP_013436195.1">
    <property type="nucleotide sequence ID" value="XM_013580741.1"/>
</dbReference>
<dbReference type="GeneID" id="25474190"/>
<feature type="coiled-coil region" evidence="1">
    <location>
        <begin position="106"/>
        <end position="133"/>
    </location>
</feature>
<dbReference type="OrthoDB" id="10255013at2759"/>
<name>U6MXH9_9EIME</name>
<dbReference type="VEuPathDB" id="ToxoDB:ENH_00040320"/>
<dbReference type="Pfam" id="PF00804">
    <property type="entry name" value="Syntaxin"/>
    <property type="match status" value="1"/>
</dbReference>
<dbReference type="Proteomes" id="UP000030754">
    <property type="component" value="Unassembled WGS sequence"/>
</dbReference>
<accession>U6MXH9</accession>
<keyword evidence="2" id="KW-0812">Transmembrane</keyword>
<evidence type="ECO:0000313" key="5">
    <source>
        <dbReference type="Proteomes" id="UP000030754"/>
    </source>
</evidence>
<evidence type="ECO:0000256" key="2">
    <source>
        <dbReference type="SAM" id="Phobius"/>
    </source>
</evidence>
<dbReference type="Gene3D" id="1.20.58.70">
    <property type="match status" value="1"/>
</dbReference>
<evidence type="ECO:0000256" key="1">
    <source>
        <dbReference type="SAM" id="Coils"/>
    </source>
</evidence>
<organism evidence="4 5">
    <name type="scientific">Eimeria necatrix</name>
    <dbReference type="NCBI Taxonomy" id="51315"/>
    <lineage>
        <taxon>Eukaryota</taxon>
        <taxon>Sar</taxon>
        <taxon>Alveolata</taxon>
        <taxon>Apicomplexa</taxon>
        <taxon>Conoidasida</taxon>
        <taxon>Coccidia</taxon>
        <taxon>Eucoccidiorida</taxon>
        <taxon>Eimeriorina</taxon>
        <taxon>Eimeriidae</taxon>
        <taxon>Eimeria</taxon>
    </lineage>
</organism>
<reference evidence="4" key="2">
    <citation type="submission" date="2013-10" db="EMBL/GenBank/DDBJ databases">
        <authorList>
            <person name="Aslett M."/>
        </authorList>
    </citation>
    <scope>NUCLEOTIDE SEQUENCE [LARGE SCALE GENOMIC DNA]</scope>
    <source>
        <strain evidence="4">Houghton</strain>
    </source>
</reference>
<dbReference type="SUPFAM" id="SSF47661">
    <property type="entry name" value="t-snare proteins"/>
    <property type="match status" value="1"/>
</dbReference>
<keyword evidence="2" id="KW-0472">Membrane</keyword>
<keyword evidence="2" id="KW-1133">Transmembrane helix</keyword>
<reference evidence="4" key="1">
    <citation type="submission" date="2013-10" db="EMBL/GenBank/DDBJ databases">
        <title>Genomic analysis of the causative agents of coccidiosis in chickens.</title>
        <authorList>
            <person name="Reid A.J."/>
            <person name="Blake D."/>
            <person name="Billington K."/>
            <person name="Browne H."/>
            <person name="Dunn M."/>
            <person name="Hung S."/>
            <person name="Kawahara F."/>
            <person name="Miranda-Saavedra D."/>
            <person name="Mourier T."/>
            <person name="Nagra H."/>
            <person name="Otto T.D."/>
            <person name="Rawlings N."/>
            <person name="Sanchez A."/>
            <person name="Sanders M."/>
            <person name="Subramaniam C."/>
            <person name="Tay Y."/>
            <person name="Dear P."/>
            <person name="Doerig C."/>
            <person name="Gruber A."/>
            <person name="Parkinson J."/>
            <person name="Shirley M."/>
            <person name="Wan K.L."/>
            <person name="Berriman M."/>
            <person name="Tomley F."/>
            <person name="Pain A."/>
        </authorList>
    </citation>
    <scope>NUCLEOTIDE SEQUENCE [LARGE SCALE GENOMIC DNA]</scope>
    <source>
        <strain evidence="4">Houghton</strain>
    </source>
</reference>
<dbReference type="AlphaFoldDB" id="U6MXH9"/>
<proteinExistence type="predicted"/>